<dbReference type="AlphaFoldDB" id="A0A0X3TQW4"/>
<dbReference type="InterPro" id="IPR046668">
    <property type="entry name" value="DUF6538"/>
</dbReference>
<dbReference type="STRING" id="1685379.AVO45_09090"/>
<accession>A0A0X3TQW4</accession>
<reference evidence="2 3" key="1">
    <citation type="submission" date="2015-12" db="EMBL/GenBank/DDBJ databases">
        <authorList>
            <person name="Shamseldin A."/>
            <person name="Moawad H."/>
            <person name="Abd El-Rahim W.M."/>
            <person name="Sadowsky M.J."/>
        </authorList>
    </citation>
    <scope>NUCLEOTIDE SEQUENCE [LARGE SCALE GENOMIC DNA]</scope>
    <source>
        <strain evidence="2 3">ZGT118</strain>
    </source>
</reference>
<evidence type="ECO:0000313" key="2">
    <source>
        <dbReference type="EMBL" id="KUJ78103.1"/>
    </source>
</evidence>
<evidence type="ECO:0000259" key="1">
    <source>
        <dbReference type="Pfam" id="PF20172"/>
    </source>
</evidence>
<organism evidence="2 3">
    <name type="scientific">Ruegeria marisrubri</name>
    <dbReference type="NCBI Taxonomy" id="1685379"/>
    <lineage>
        <taxon>Bacteria</taxon>
        <taxon>Pseudomonadati</taxon>
        <taxon>Pseudomonadota</taxon>
        <taxon>Alphaproteobacteria</taxon>
        <taxon>Rhodobacterales</taxon>
        <taxon>Roseobacteraceae</taxon>
        <taxon>Ruegeria</taxon>
    </lineage>
</organism>
<feature type="domain" description="DUF6538" evidence="1">
    <location>
        <begin position="11"/>
        <end position="67"/>
    </location>
</feature>
<comment type="caution">
    <text evidence="2">The sequence shown here is derived from an EMBL/GenBank/DDBJ whole genome shotgun (WGS) entry which is preliminary data.</text>
</comment>
<gene>
    <name evidence="2" type="ORF">AVO45_09090</name>
</gene>
<dbReference type="RefSeq" id="WP_068347282.1">
    <property type="nucleotide sequence ID" value="NZ_LQBQ01000023.1"/>
</dbReference>
<protein>
    <recommendedName>
        <fullName evidence="1">DUF6538 domain-containing protein</fullName>
    </recommendedName>
</protein>
<evidence type="ECO:0000313" key="3">
    <source>
        <dbReference type="Proteomes" id="UP000053791"/>
    </source>
</evidence>
<proteinExistence type="predicted"/>
<dbReference type="Pfam" id="PF20172">
    <property type="entry name" value="DUF6538"/>
    <property type="match status" value="1"/>
</dbReference>
<keyword evidence="3" id="KW-1185">Reference proteome</keyword>
<dbReference type="EMBL" id="LQBQ01000023">
    <property type="protein sequence ID" value="KUJ78103.1"/>
    <property type="molecule type" value="Genomic_DNA"/>
</dbReference>
<name>A0A0X3TQW4_9RHOB</name>
<sequence>MLETKTAPFTFVKQGVFYFSRRVPSDLSHHYTASRISFSLRTRSAVVARSRAQRAAQQLDEHWYHLRVQDIDLPGKHLLRLGAVAPAIGSSVAPTNLETSVKLTEYPTSSFRNTSGDA</sequence>
<dbReference type="Proteomes" id="UP000053791">
    <property type="component" value="Unassembled WGS sequence"/>
</dbReference>